<protein>
    <recommendedName>
        <fullName evidence="2">YobI-like P-loop NTPase domain-containing protein</fullName>
    </recommendedName>
</protein>
<evidence type="ECO:0000313" key="4">
    <source>
        <dbReference type="Proteomes" id="UP000268007"/>
    </source>
</evidence>
<keyword evidence="1" id="KW-0812">Transmembrane</keyword>
<keyword evidence="4" id="KW-1185">Reference proteome</keyword>
<feature type="domain" description="YobI-like P-loop NTPase" evidence="2">
    <location>
        <begin position="56"/>
        <end position="414"/>
    </location>
</feature>
<evidence type="ECO:0000313" key="3">
    <source>
        <dbReference type="EMBL" id="RKR80630.1"/>
    </source>
</evidence>
<name>A0A495IV87_9SPHI</name>
<organism evidence="3 4">
    <name type="scientific">Mucilaginibacter gracilis</name>
    <dbReference type="NCBI Taxonomy" id="423350"/>
    <lineage>
        <taxon>Bacteria</taxon>
        <taxon>Pseudomonadati</taxon>
        <taxon>Bacteroidota</taxon>
        <taxon>Sphingobacteriia</taxon>
        <taxon>Sphingobacteriales</taxon>
        <taxon>Sphingobacteriaceae</taxon>
        <taxon>Mucilaginibacter</taxon>
    </lineage>
</organism>
<feature type="transmembrane region" description="Helical" evidence="1">
    <location>
        <begin position="192"/>
        <end position="213"/>
    </location>
</feature>
<keyword evidence="1" id="KW-0472">Membrane</keyword>
<dbReference type="SUPFAM" id="SSF52540">
    <property type="entry name" value="P-loop containing nucleoside triphosphate hydrolases"/>
    <property type="match status" value="1"/>
</dbReference>
<dbReference type="Proteomes" id="UP000268007">
    <property type="component" value="Unassembled WGS sequence"/>
</dbReference>
<dbReference type="Pfam" id="PF20693">
    <property type="entry name" value="YobI-ATPase"/>
    <property type="match status" value="1"/>
</dbReference>
<reference evidence="3 4" key="1">
    <citation type="submission" date="2018-10" db="EMBL/GenBank/DDBJ databases">
        <title>Genomic Encyclopedia of Archaeal and Bacterial Type Strains, Phase II (KMG-II): from individual species to whole genera.</title>
        <authorList>
            <person name="Goeker M."/>
        </authorList>
    </citation>
    <scope>NUCLEOTIDE SEQUENCE [LARGE SCALE GENOMIC DNA]</scope>
    <source>
        <strain evidence="3 4">DSM 18602</strain>
    </source>
</reference>
<keyword evidence="1" id="KW-1133">Transmembrane helix</keyword>
<accession>A0A495IV87</accession>
<dbReference type="RefSeq" id="WP_121196427.1">
    <property type="nucleotide sequence ID" value="NZ_RBKU01000001.1"/>
</dbReference>
<proteinExistence type="predicted"/>
<feature type="transmembrane region" description="Helical" evidence="1">
    <location>
        <begin position="151"/>
        <end position="172"/>
    </location>
</feature>
<evidence type="ECO:0000256" key="1">
    <source>
        <dbReference type="SAM" id="Phobius"/>
    </source>
</evidence>
<dbReference type="EMBL" id="RBKU01000001">
    <property type="protein sequence ID" value="RKR80630.1"/>
    <property type="molecule type" value="Genomic_DNA"/>
</dbReference>
<dbReference type="AlphaFoldDB" id="A0A495IV87"/>
<sequence>MSVKKYLKKCISTILVYIIQGLKLLNERFTGNAFLPNPNSFEDLTPVGNADEDLVYAKTLSWALDNPNIRNLALTGPYGSGKSSILKTFELKHPEYKYLNISLASFDEISADDEQDRKRIEISILQQIFYRVSGQQMPDSRFKRIKATKNGYLLFQAIWLLFCVIAGIFLFKPTFFDRISWWPAFKLKNNDLLVYLSGSIFLTGVALILKNLLRNYNSARFHKLNLTSGEIELAGDVDASILNKHLDEILYFFEKTGYNVIALEDLDRFEDPEKLFSKLRELNNIINNSSQINHKVTFVYALKDDVFINDERTKFFDFFIPVIPVINSSNSGELLLKKFQFAKAQGKLTDNFLMNVTFFIEDMRQLKNVFNEYIIYKNKLKLNLTEEKLFSMILYKNFYPTDFANLNVNKGLIYGSFDNKREIVNGMIITINEQIANARTTITELEGIHLLDLNELRSVYLYALIKALPDSYRFDLGGNSYTIAQLNEDSVFDALTKENNIKTITVQYGGWRNSNLSFKTVENTIDPKRSYQDRIKQVSLKFNQETEKLKQQIGKWQEEIANLEHLKLADIIERNPEAAILPELEKERILIYLLRHGYIDETYQSYISHFYEGTITRTDMEFVFSVKNHLRLPADYDLVKIDQLIKKLQPSEFRQREVLNYQFVDFLAENNLTYKTELLTVVKQLSDKQPVSLKFIDDYLRIGKLTGVFFKALCKQWPDIWDELNTTSNFTKERLDDYLKLIVKFADTSDLKELNKSGRLKKSIQDHSQFLTLFPTIEDDGQIKKMLKELSIKFRDLEFIASRKELFDHIYQQSYYEINETMIQTIISHYADQSKTYDLVKANYSAIRNSGCELLNNYIGANINEYLGMVLFSLPDNTLEAEQFYLELLNNNDIEPDDKISLIEKIETSVSTLTSVDPSLWGALLEHVRVLPTWKNVSLRFLETSSLDGTLLEYLDTPSVYGALASKRMLTIGTDAPTNEQIAVAILTEDRLSDSAYAKLIAGIPWTWNSLNMEKVSASKVNILLQVKKVNMTLANYQTLKTHFDGKNVHLVENDFVNYKKLKAQISFDESDYRLLYASQVLTGAQKKMLLTDMNVDLINSNRLGELITTVVYKQRMLPLAYPLLVKLISFNNNTKIKVELLNQHLQSIDNAQLTTLLNALHGNYAKITERGKQPSLPGTPENWALANFLDSSDYVSSIKPIKDHIVINTWRK</sequence>
<evidence type="ECO:0000259" key="2">
    <source>
        <dbReference type="Pfam" id="PF20693"/>
    </source>
</evidence>
<gene>
    <name evidence="3" type="ORF">BDD43_0755</name>
</gene>
<dbReference type="InterPro" id="IPR048428">
    <property type="entry name" value="YobI-NTPase"/>
</dbReference>
<dbReference type="InterPro" id="IPR027417">
    <property type="entry name" value="P-loop_NTPase"/>
</dbReference>
<comment type="caution">
    <text evidence="3">The sequence shown here is derived from an EMBL/GenBank/DDBJ whole genome shotgun (WGS) entry which is preliminary data.</text>
</comment>